<gene>
    <name evidence="1" type="ORF">Bathy09g02840</name>
</gene>
<evidence type="ECO:0008006" key="3">
    <source>
        <dbReference type="Google" id="ProtNLM"/>
    </source>
</evidence>
<reference evidence="1 2" key="1">
    <citation type="submission" date="2011-10" db="EMBL/GenBank/DDBJ databases">
        <authorList>
            <person name="Genoscope - CEA"/>
        </authorList>
    </citation>
    <scope>NUCLEOTIDE SEQUENCE [LARGE SCALE GENOMIC DNA]</scope>
    <source>
        <strain evidence="1 2">RCC 1105</strain>
    </source>
</reference>
<dbReference type="RefSeq" id="XP_007510949.1">
    <property type="nucleotide sequence ID" value="XM_007510887.1"/>
</dbReference>
<name>K8FI73_9CHLO</name>
<dbReference type="Proteomes" id="UP000198341">
    <property type="component" value="Chromosome 9"/>
</dbReference>
<sequence length="73" mass="8288">MAGSDPTSVKPNQFVELHGHAREVVEKTFKFSPRTLGVIGIFGIAVPYLLYQGCVNEFHAADDKYNRERKKFM</sequence>
<dbReference type="OrthoDB" id="504268at2759"/>
<evidence type="ECO:0000313" key="2">
    <source>
        <dbReference type="Proteomes" id="UP000198341"/>
    </source>
</evidence>
<keyword evidence="2" id="KW-1185">Reference proteome</keyword>
<dbReference type="PANTHER" id="PTHR35479:SF4">
    <property type="entry name" value="OS01G0750800 PROTEIN"/>
    <property type="match status" value="1"/>
</dbReference>
<dbReference type="eggNOG" id="ENOG502S3S1">
    <property type="taxonomic scope" value="Eukaryota"/>
</dbReference>
<dbReference type="KEGG" id="bpg:Bathy09g02840"/>
<dbReference type="EMBL" id="FO082270">
    <property type="protein sequence ID" value="CCO66509.1"/>
    <property type="molecule type" value="Genomic_DNA"/>
</dbReference>
<organism evidence="1 2">
    <name type="scientific">Bathycoccus prasinos</name>
    <dbReference type="NCBI Taxonomy" id="41875"/>
    <lineage>
        <taxon>Eukaryota</taxon>
        <taxon>Viridiplantae</taxon>
        <taxon>Chlorophyta</taxon>
        <taxon>Mamiellophyceae</taxon>
        <taxon>Mamiellales</taxon>
        <taxon>Bathycoccaceae</taxon>
        <taxon>Bathycoccus</taxon>
    </lineage>
</organism>
<accession>K8FI73</accession>
<proteinExistence type="predicted"/>
<protein>
    <recommendedName>
        <fullName evidence="3">NADH dehydrogenase [ubiquinone] 1 beta subcomplex subunit 4</fullName>
    </recommendedName>
</protein>
<dbReference type="PANTHER" id="PTHR35479">
    <property type="entry name" value="UNNAMED PRODUCT"/>
    <property type="match status" value="1"/>
</dbReference>
<dbReference type="AlphaFoldDB" id="K8FI73"/>
<evidence type="ECO:0000313" key="1">
    <source>
        <dbReference type="EMBL" id="CCO66509.1"/>
    </source>
</evidence>
<dbReference type="GeneID" id="19013791"/>
<dbReference type="STRING" id="41875.K8FI73"/>